<evidence type="ECO:0000256" key="1">
    <source>
        <dbReference type="SAM" id="MobiDB-lite"/>
    </source>
</evidence>
<gene>
    <name evidence="2" type="ORF">EVOR1521_LOCUS15608</name>
</gene>
<feature type="compositionally biased region" description="Low complexity" evidence="1">
    <location>
        <begin position="31"/>
        <end position="49"/>
    </location>
</feature>
<sequence>MPAPAWAPAQIGAGLEVAWPWPRRPMALLSRAEAPGARPGAAGQQPGGASRRGRWPGGRGGFHEGRISRGRCHAVRHISVAWEA</sequence>
<accession>A0AA36N2R8</accession>
<feature type="region of interest" description="Disordered" evidence="1">
    <location>
        <begin position="31"/>
        <end position="66"/>
    </location>
</feature>
<dbReference type="EMBL" id="CAUJNA010002002">
    <property type="protein sequence ID" value="CAJ1390108.1"/>
    <property type="molecule type" value="Genomic_DNA"/>
</dbReference>
<name>A0AA36N2R8_9DINO</name>
<evidence type="ECO:0000313" key="3">
    <source>
        <dbReference type="Proteomes" id="UP001178507"/>
    </source>
</evidence>
<evidence type="ECO:0000313" key="2">
    <source>
        <dbReference type="EMBL" id="CAJ1390108.1"/>
    </source>
</evidence>
<proteinExistence type="predicted"/>
<organism evidence="2 3">
    <name type="scientific">Effrenium voratum</name>
    <dbReference type="NCBI Taxonomy" id="2562239"/>
    <lineage>
        <taxon>Eukaryota</taxon>
        <taxon>Sar</taxon>
        <taxon>Alveolata</taxon>
        <taxon>Dinophyceae</taxon>
        <taxon>Suessiales</taxon>
        <taxon>Symbiodiniaceae</taxon>
        <taxon>Effrenium</taxon>
    </lineage>
</organism>
<protein>
    <submittedName>
        <fullName evidence="2">Uncharacterized protein</fullName>
    </submittedName>
</protein>
<reference evidence="2" key="1">
    <citation type="submission" date="2023-08" db="EMBL/GenBank/DDBJ databases">
        <authorList>
            <person name="Chen Y."/>
            <person name="Shah S."/>
            <person name="Dougan E. K."/>
            <person name="Thang M."/>
            <person name="Chan C."/>
        </authorList>
    </citation>
    <scope>NUCLEOTIDE SEQUENCE</scope>
</reference>
<dbReference type="AlphaFoldDB" id="A0AA36N2R8"/>
<comment type="caution">
    <text evidence="2">The sequence shown here is derived from an EMBL/GenBank/DDBJ whole genome shotgun (WGS) entry which is preliminary data.</text>
</comment>
<dbReference type="Proteomes" id="UP001178507">
    <property type="component" value="Unassembled WGS sequence"/>
</dbReference>
<keyword evidence="3" id="KW-1185">Reference proteome</keyword>